<dbReference type="SMART" id="SM00342">
    <property type="entry name" value="HTH_ARAC"/>
    <property type="match status" value="1"/>
</dbReference>
<gene>
    <name evidence="5" type="ORF">U9M73_09470</name>
</gene>
<dbReference type="SUPFAM" id="SSF46689">
    <property type="entry name" value="Homeodomain-like"/>
    <property type="match status" value="2"/>
</dbReference>
<evidence type="ECO:0000256" key="3">
    <source>
        <dbReference type="ARBA" id="ARBA00023163"/>
    </source>
</evidence>
<dbReference type="InterPro" id="IPR003313">
    <property type="entry name" value="AraC-bd"/>
</dbReference>
<dbReference type="PRINTS" id="PR00032">
    <property type="entry name" value="HTHARAC"/>
</dbReference>
<dbReference type="PANTHER" id="PTHR43280:SF28">
    <property type="entry name" value="HTH-TYPE TRANSCRIPTIONAL ACTIVATOR RHAS"/>
    <property type="match status" value="1"/>
</dbReference>
<dbReference type="InterPro" id="IPR018060">
    <property type="entry name" value="HTH_AraC"/>
</dbReference>
<dbReference type="Pfam" id="PF12833">
    <property type="entry name" value="HTH_18"/>
    <property type="match status" value="1"/>
</dbReference>
<dbReference type="RefSeq" id="WP_323076970.1">
    <property type="nucleotide sequence ID" value="NZ_CBCSKM010000017.1"/>
</dbReference>
<feature type="domain" description="HTH araC/xylS-type" evidence="4">
    <location>
        <begin position="196"/>
        <end position="294"/>
    </location>
</feature>
<accession>A0ABU5PJZ2</accession>
<evidence type="ECO:0000256" key="2">
    <source>
        <dbReference type="ARBA" id="ARBA00023125"/>
    </source>
</evidence>
<dbReference type="EMBL" id="JAYERP010000001">
    <property type="protein sequence ID" value="MEA3570226.1"/>
    <property type="molecule type" value="Genomic_DNA"/>
</dbReference>
<dbReference type="PANTHER" id="PTHR43280">
    <property type="entry name" value="ARAC-FAMILY TRANSCRIPTIONAL REGULATOR"/>
    <property type="match status" value="1"/>
</dbReference>
<keyword evidence="3" id="KW-0804">Transcription</keyword>
<comment type="caution">
    <text evidence="5">The sequence shown here is derived from an EMBL/GenBank/DDBJ whole genome shotgun (WGS) entry which is preliminary data.</text>
</comment>
<protein>
    <submittedName>
        <fullName evidence="5">AraC family transcriptional regulator</fullName>
    </submittedName>
</protein>
<dbReference type="Proteomes" id="UP001292216">
    <property type="component" value="Unassembled WGS sequence"/>
</dbReference>
<dbReference type="InterPro" id="IPR009057">
    <property type="entry name" value="Homeodomain-like_sf"/>
</dbReference>
<evidence type="ECO:0000256" key="1">
    <source>
        <dbReference type="ARBA" id="ARBA00023015"/>
    </source>
</evidence>
<evidence type="ECO:0000313" key="6">
    <source>
        <dbReference type="Proteomes" id="UP001292216"/>
    </source>
</evidence>
<keyword evidence="2" id="KW-0238">DNA-binding</keyword>
<evidence type="ECO:0000259" key="4">
    <source>
        <dbReference type="PROSITE" id="PS01124"/>
    </source>
</evidence>
<dbReference type="SUPFAM" id="SSF51182">
    <property type="entry name" value="RmlC-like cupins"/>
    <property type="match status" value="1"/>
</dbReference>
<organism evidence="5 6">
    <name type="scientific">Paenibacillus phoenicis</name>
    <dbReference type="NCBI Taxonomy" id="554117"/>
    <lineage>
        <taxon>Bacteria</taxon>
        <taxon>Bacillati</taxon>
        <taxon>Bacillota</taxon>
        <taxon>Bacilli</taxon>
        <taxon>Bacillales</taxon>
        <taxon>Paenibacillaceae</taxon>
        <taxon>Paenibacillus</taxon>
    </lineage>
</organism>
<evidence type="ECO:0000313" key="5">
    <source>
        <dbReference type="EMBL" id="MEA3570226.1"/>
    </source>
</evidence>
<dbReference type="PROSITE" id="PS01124">
    <property type="entry name" value="HTH_ARAC_FAMILY_2"/>
    <property type="match status" value="1"/>
</dbReference>
<dbReference type="InterPro" id="IPR011051">
    <property type="entry name" value="RmlC_Cupin_sf"/>
</dbReference>
<dbReference type="InterPro" id="IPR020449">
    <property type="entry name" value="Tscrpt_reg_AraC-type_HTH"/>
</dbReference>
<proteinExistence type="predicted"/>
<sequence length="304" mass="35440">MSLYRGEKVLDGAEFFTDSLPFYFNRVEETFDLQMHSHRFVEIVLVDEGEGFHFIDEDIVRVTKNDVFLLPAGTRHVFRPGHAGSRRPLIVYNCLYEPGKLLSCLEHLPGFHELIRSRPYLFEGAAPPSPGWLHLRDGGSPWNIWFRGAYREFTERKPGYLLQLYGRFIELAVMLERHLERLGSSSAAEPENRMMEEVLRRIDTDYASRSSARSFAAATHLSERHFHRLFRQYAGCTFHDYVRNKRMERSRELLASTRLPVMEIMRSVGYADKKHFLSLFKQSTGVSPTEYRRQASLHHPLEGK</sequence>
<name>A0ABU5PJZ2_9BACL</name>
<reference evidence="5 6" key="1">
    <citation type="submission" date="2023-12" db="EMBL/GenBank/DDBJ databases">
        <title>Whole genome sequencing of Paenibacillus phoenicis isolated from the Phoenix Mars Lander spacecraft assembly facility.</title>
        <authorList>
            <person name="Garcia A."/>
            <person name="Venkateswaran K."/>
        </authorList>
    </citation>
    <scope>NUCLEOTIDE SEQUENCE [LARGE SCALE GENOMIC DNA]</scope>
    <source>
        <strain evidence="5 6">3PO2SA</strain>
    </source>
</reference>
<keyword evidence="1" id="KW-0805">Transcription regulation</keyword>
<dbReference type="InterPro" id="IPR014710">
    <property type="entry name" value="RmlC-like_jellyroll"/>
</dbReference>
<dbReference type="Gene3D" id="2.60.120.10">
    <property type="entry name" value="Jelly Rolls"/>
    <property type="match status" value="1"/>
</dbReference>
<dbReference type="Gene3D" id="1.10.10.60">
    <property type="entry name" value="Homeodomain-like"/>
    <property type="match status" value="2"/>
</dbReference>
<keyword evidence="6" id="KW-1185">Reference proteome</keyword>
<dbReference type="Pfam" id="PF02311">
    <property type="entry name" value="AraC_binding"/>
    <property type="match status" value="1"/>
</dbReference>